<feature type="region of interest" description="Disordered" evidence="2">
    <location>
        <begin position="185"/>
        <end position="213"/>
    </location>
</feature>
<dbReference type="Gene3D" id="3.30.40.10">
    <property type="entry name" value="Zinc/RING finger domain, C3HC4 (zinc finger)"/>
    <property type="match status" value="1"/>
</dbReference>
<gene>
    <name evidence="4" type="ORF">TeGR_g8739</name>
</gene>
<protein>
    <recommendedName>
        <fullName evidence="3">UBP-type domain-containing protein</fullName>
    </recommendedName>
</protein>
<dbReference type="SMART" id="SM00290">
    <property type="entry name" value="ZnF_UBP"/>
    <property type="match status" value="1"/>
</dbReference>
<dbReference type="InterPro" id="IPR013083">
    <property type="entry name" value="Znf_RING/FYVE/PHD"/>
</dbReference>
<feature type="domain" description="UBP-type" evidence="3">
    <location>
        <begin position="75"/>
        <end position="179"/>
    </location>
</feature>
<dbReference type="SUPFAM" id="SSF57850">
    <property type="entry name" value="RING/U-box"/>
    <property type="match status" value="1"/>
</dbReference>
<dbReference type="PANTHER" id="PTHR47665:SF1">
    <property type="entry name" value="HISTONE DEACETYLASE-LIKE PROTEIN"/>
    <property type="match status" value="1"/>
</dbReference>
<evidence type="ECO:0000256" key="2">
    <source>
        <dbReference type="SAM" id="MobiDB-lite"/>
    </source>
</evidence>
<sequence>MSSFSNSSSSLPASLLSELSAIRSDPPAIQEALSLLQRWQAELPPSPDTGMDPATAALIASLSGGGGGFQVTPLASSPSASLVDQSPLPAPLAASLLSAPCAACGSKAENWLCLHTRRVLCSRYVQGHAAAHAASSPHKLQLSLSDLSVWDHGQDAYLDVLAIPELRGSFRAVYVAKFGEEPELPTIELEMGRGGDDDNDGGGKPSAKPGKTG</sequence>
<accession>A0ABQ6NCL8</accession>
<dbReference type="PROSITE" id="PS50271">
    <property type="entry name" value="ZF_UBP"/>
    <property type="match status" value="1"/>
</dbReference>
<reference evidence="4 5" key="1">
    <citation type="journal article" date="2023" name="Commun. Biol.">
        <title>Genome analysis of Parmales, the sister group of diatoms, reveals the evolutionary specialization of diatoms from phago-mixotrophs to photoautotrophs.</title>
        <authorList>
            <person name="Ban H."/>
            <person name="Sato S."/>
            <person name="Yoshikawa S."/>
            <person name="Yamada K."/>
            <person name="Nakamura Y."/>
            <person name="Ichinomiya M."/>
            <person name="Sato N."/>
            <person name="Blanc-Mathieu R."/>
            <person name="Endo H."/>
            <person name="Kuwata A."/>
            <person name="Ogata H."/>
        </authorList>
    </citation>
    <scope>NUCLEOTIDE SEQUENCE [LARGE SCALE GENOMIC DNA]</scope>
</reference>
<keyword evidence="5" id="KW-1185">Reference proteome</keyword>
<comment type="caution">
    <text evidence="4">The sequence shown here is derived from an EMBL/GenBank/DDBJ whole genome shotgun (WGS) entry which is preliminary data.</text>
</comment>
<evidence type="ECO:0000313" key="4">
    <source>
        <dbReference type="EMBL" id="GMI53624.1"/>
    </source>
</evidence>
<keyword evidence="1" id="KW-0479">Metal-binding</keyword>
<organism evidence="4 5">
    <name type="scientific">Tetraparma gracilis</name>
    <dbReference type="NCBI Taxonomy" id="2962635"/>
    <lineage>
        <taxon>Eukaryota</taxon>
        <taxon>Sar</taxon>
        <taxon>Stramenopiles</taxon>
        <taxon>Ochrophyta</taxon>
        <taxon>Bolidophyceae</taxon>
        <taxon>Parmales</taxon>
        <taxon>Triparmaceae</taxon>
        <taxon>Tetraparma</taxon>
    </lineage>
</organism>
<dbReference type="InterPro" id="IPR001607">
    <property type="entry name" value="Znf_UBP"/>
</dbReference>
<name>A0ABQ6NCL8_9STRA</name>
<proteinExistence type="predicted"/>
<dbReference type="Proteomes" id="UP001165060">
    <property type="component" value="Unassembled WGS sequence"/>
</dbReference>
<evidence type="ECO:0000313" key="5">
    <source>
        <dbReference type="Proteomes" id="UP001165060"/>
    </source>
</evidence>
<dbReference type="PANTHER" id="PTHR47665">
    <property type="entry name" value="HISTONE DEACETYLASE-LIKE PROTEIN"/>
    <property type="match status" value="1"/>
</dbReference>
<dbReference type="Pfam" id="PF02148">
    <property type="entry name" value="zf-UBP"/>
    <property type="match status" value="1"/>
</dbReference>
<keyword evidence="1" id="KW-0863">Zinc-finger</keyword>
<keyword evidence="1" id="KW-0862">Zinc</keyword>
<evidence type="ECO:0000256" key="1">
    <source>
        <dbReference type="PROSITE-ProRule" id="PRU00502"/>
    </source>
</evidence>
<evidence type="ECO:0000259" key="3">
    <source>
        <dbReference type="PROSITE" id="PS50271"/>
    </source>
</evidence>
<dbReference type="EMBL" id="BRYB01006259">
    <property type="protein sequence ID" value="GMI53624.1"/>
    <property type="molecule type" value="Genomic_DNA"/>
</dbReference>